<keyword evidence="1" id="KW-0812">Transmembrane</keyword>
<keyword evidence="1" id="KW-1133">Transmembrane helix</keyword>
<sequence>MSRRSLQYWLCWLMLSPAWLMVMLVCCVLYLLGIYDDGEMMRSRW</sequence>
<proteinExistence type="predicted"/>
<dbReference type="STRING" id="525904.Tter_2601"/>
<evidence type="ECO:0000313" key="3">
    <source>
        <dbReference type="Proteomes" id="UP000000323"/>
    </source>
</evidence>
<dbReference type="AlphaFoldDB" id="D1CIB8"/>
<accession>D1CIB8</accession>
<keyword evidence="3" id="KW-1185">Reference proteome</keyword>
<evidence type="ECO:0000256" key="1">
    <source>
        <dbReference type="SAM" id="Phobius"/>
    </source>
</evidence>
<dbReference type="RefSeq" id="WP_012876520.1">
    <property type="nucleotide sequence ID" value="NC_013526.1"/>
</dbReference>
<feature type="transmembrane region" description="Helical" evidence="1">
    <location>
        <begin position="6"/>
        <end position="35"/>
    </location>
</feature>
<keyword evidence="1" id="KW-0472">Membrane</keyword>
<evidence type="ECO:0000313" key="2">
    <source>
        <dbReference type="EMBL" id="ACZ43489.1"/>
    </source>
</evidence>
<dbReference type="KEGG" id="ttr:Tter_2601"/>
<reference evidence="3" key="1">
    <citation type="journal article" date="2010" name="Stand. Genomic Sci.">
        <title>Complete genome sequence of 'Thermobaculum terrenum' type strain (YNP1).</title>
        <authorList>
            <person name="Kiss H."/>
            <person name="Cleland D."/>
            <person name="Lapidus A."/>
            <person name="Lucas S."/>
            <person name="Glavina Del Rio T."/>
            <person name="Nolan M."/>
            <person name="Tice H."/>
            <person name="Han C."/>
            <person name="Goodwin L."/>
            <person name="Pitluck S."/>
            <person name="Liolios K."/>
            <person name="Ivanova N."/>
            <person name="Mavromatis K."/>
            <person name="Ovchinnikova G."/>
            <person name="Pati A."/>
            <person name="Chen A."/>
            <person name="Palaniappan K."/>
            <person name="Land M."/>
            <person name="Hauser L."/>
            <person name="Chang Y."/>
            <person name="Jeffries C."/>
            <person name="Lu M."/>
            <person name="Brettin T."/>
            <person name="Detter J."/>
            <person name="Goker M."/>
            <person name="Tindall B."/>
            <person name="Beck B."/>
            <person name="McDermott T."/>
            <person name="Woyke T."/>
            <person name="Bristow J."/>
            <person name="Eisen J."/>
            <person name="Markowitz V."/>
            <person name="Hugenholtz P."/>
            <person name="Kyrpides N."/>
            <person name="Klenk H."/>
            <person name="Cheng J."/>
        </authorList>
    </citation>
    <scope>NUCLEOTIDE SEQUENCE [LARGE SCALE GENOMIC DNA]</scope>
    <source>
        <strain evidence="3">ATCC BAA-798 / YNP1</strain>
    </source>
</reference>
<dbReference type="HOGENOM" id="CLU_3206394_0_0_0"/>
<organism evidence="2 3">
    <name type="scientific">Thermobaculum terrenum (strain ATCC BAA-798 / CCMEE 7001 / YNP1)</name>
    <dbReference type="NCBI Taxonomy" id="525904"/>
    <lineage>
        <taxon>Bacteria</taxon>
        <taxon>Bacillati</taxon>
        <taxon>Chloroflexota</taxon>
        <taxon>Chloroflexia</taxon>
        <taxon>Candidatus Thermobaculales</taxon>
        <taxon>Candidatus Thermobaculaceae</taxon>
        <taxon>Thermobaculum</taxon>
    </lineage>
</organism>
<dbReference type="EMBL" id="CP001826">
    <property type="protein sequence ID" value="ACZ43489.1"/>
    <property type="molecule type" value="Genomic_DNA"/>
</dbReference>
<dbReference type="Proteomes" id="UP000000323">
    <property type="component" value="Chromosome 2"/>
</dbReference>
<name>D1CIB8_THET1</name>
<protein>
    <submittedName>
        <fullName evidence="2">Uncharacterized protein</fullName>
    </submittedName>
</protein>
<gene>
    <name evidence="2" type="ordered locus">Tter_2601</name>
</gene>